<accession>A0A852XCF2</accession>
<dbReference type="PROSITE" id="PS51318">
    <property type="entry name" value="TAT"/>
    <property type="match status" value="1"/>
</dbReference>
<proteinExistence type="predicted"/>
<dbReference type="Gene3D" id="2.130.10.130">
    <property type="entry name" value="Integrin alpha, N-terminal"/>
    <property type="match status" value="1"/>
</dbReference>
<evidence type="ECO:0000259" key="5">
    <source>
        <dbReference type="Pfam" id="PF13354"/>
    </source>
</evidence>
<dbReference type="SUPFAM" id="SSF56601">
    <property type="entry name" value="beta-lactamase/transpeptidase-like"/>
    <property type="match status" value="1"/>
</dbReference>
<dbReference type="GO" id="GO:0046677">
    <property type="term" value="P:response to antibiotic"/>
    <property type="evidence" value="ECO:0007669"/>
    <property type="project" value="InterPro"/>
</dbReference>
<dbReference type="Pfam" id="PF13354">
    <property type="entry name" value="Beta-lactamase2"/>
    <property type="match status" value="1"/>
</dbReference>
<evidence type="ECO:0000313" key="6">
    <source>
        <dbReference type="EMBL" id="NYG36145.1"/>
    </source>
</evidence>
<dbReference type="Proteomes" id="UP000592181">
    <property type="component" value="Unassembled WGS sequence"/>
</dbReference>
<name>A0A852XCF2_9MICO</name>
<reference evidence="6 7" key="1">
    <citation type="submission" date="2020-07" db="EMBL/GenBank/DDBJ databases">
        <title>Sequencing the genomes of 1000 actinobacteria strains.</title>
        <authorList>
            <person name="Klenk H.-P."/>
        </authorList>
    </citation>
    <scope>NUCLEOTIDE SEQUENCE [LARGE SCALE GENOMIC DNA]</scope>
    <source>
        <strain evidence="6 7">DSM 24723</strain>
    </source>
</reference>
<dbReference type="GO" id="GO:0008800">
    <property type="term" value="F:beta-lactamase activity"/>
    <property type="evidence" value="ECO:0007669"/>
    <property type="project" value="InterPro"/>
</dbReference>
<dbReference type="SUPFAM" id="SSF69318">
    <property type="entry name" value="Integrin alpha N-terminal domain"/>
    <property type="match status" value="1"/>
</dbReference>
<feature type="domain" description="Beta-lactamase class A catalytic" evidence="5">
    <location>
        <begin position="237"/>
        <end position="371"/>
    </location>
</feature>
<dbReference type="GO" id="GO:0030655">
    <property type="term" value="P:beta-lactam antibiotic catabolic process"/>
    <property type="evidence" value="ECO:0007669"/>
    <property type="project" value="InterPro"/>
</dbReference>
<keyword evidence="7" id="KW-1185">Reference proteome</keyword>
<gene>
    <name evidence="6" type="ORF">BJY28_000614</name>
</gene>
<dbReference type="PANTHER" id="PTHR35333">
    <property type="entry name" value="BETA-LACTAMASE"/>
    <property type="match status" value="1"/>
</dbReference>
<feature type="chain" id="PRO_5033005905" description="Beta-lactamase" evidence="4">
    <location>
        <begin position="28"/>
        <end position="661"/>
    </location>
</feature>
<dbReference type="InterPro" id="IPR006311">
    <property type="entry name" value="TAT_signal"/>
</dbReference>
<dbReference type="Gene3D" id="3.40.710.10">
    <property type="entry name" value="DD-peptidase/beta-lactamase superfamily"/>
    <property type="match status" value="1"/>
</dbReference>
<dbReference type="InterPro" id="IPR012338">
    <property type="entry name" value="Beta-lactam/transpept-like"/>
</dbReference>
<dbReference type="AlphaFoldDB" id="A0A852XCF2"/>
<dbReference type="RefSeq" id="WP_179461702.1">
    <property type="nucleotide sequence ID" value="NZ_JACBZX010000001.1"/>
</dbReference>
<organism evidence="6 7">
    <name type="scientific">Janibacter alkaliphilus</name>
    <dbReference type="NCBI Taxonomy" id="1069963"/>
    <lineage>
        <taxon>Bacteria</taxon>
        <taxon>Bacillati</taxon>
        <taxon>Actinomycetota</taxon>
        <taxon>Actinomycetes</taxon>
        <taxon>Micrococcales</taxon>
        <taxon>Intrasporangiaceae</taxon>
        <taxon>Janibacter</taxon>
    </lineage>
</organism>
<comment type="caution">
    <text evidence="6">The sequence shown here is derived from an EMBL/GenBank/DDBJ whole genome shotgun (WGS) entry which is preliminary data.</text>
</comment>
<dbReference type="EMBL" id="JACBZX010000001">
    <property type="protein sequence ID" value="NYG36145.1"/>
    <property type="molecule type" value="Genomic_DNA"/>
</dbReference>
<dbReference type="InterPro" id="IPR013517">
    <property type="entry name" value="FG-GAP"/>
</dbReference>
<dbReference type="InterPro" id="IPR045155">
    <property type="entry name" value="Beta-lactam_cat"/>
</dbReference>
<dbReference type="InterPro" id="IPR028994">
    <property type="entry name" value="Integrin_alpha_N"/>
</dbReference>
<feature type="signal peptide" evidence="4">
    <location>
        <begin position="1"/>
        <end position="27"/>
    </location>
</feature>
<evidence type="ECO:0000256" key="3">
    <source>
        <dbReference type="ARBA" id="ARBA00030171"/>
    </source>
</evidence>
<dbReference type="PANTHER" id="PTHR35333:SF3">
    <property type="entry name" value="BETA-LACTAMASE-TYPE TRANSPEPTIDASE FOLD CONTAINING PROTEIN"/>
    <property type="match status" value="1"/>
</dbReference>
<keyword evidence="2 4" id="KW-0732">Signal</keyword>
<sequence length="661" mass="68673">MTSRRTTLLTAVLGTGLLAVASAPALAAPSPGAPGTSGADSELTMLCDGVGEDVLTITGDLSAGGSMSFEQRGLSVVGRPGFTGTDADGDRVVVEPTGEGVTCSARSTSTAGSLAELLPARQADQADADGQVEGRLTVTAEVDADAVAAAAPRQDTRSAAAAALPFEAEVRRYLASRPGAVGVAVRLPGTGESWTYTKTSARNVTASIVKVEIMAAVMMRAQDAGRSLTSWERSKIEPMIRTSDNAATTDLFNSLGGRAALDRASDRLGMDATYADTGGRWGLTTTTALDQTTLMEHFARPTGTLSYSNRTYGLRMMRSVSSAQDWGVTAGPPSGQVAVKNGWLPRTDGWHVNSIGWQSYGEADYTIGVLTHDDPGAMSTQISTIEGVSRIVWRNRLALLEATEPEPRGRSGDLDGDGRVDLGSVSAGGYLYVHRGDGSGGFATRRAIKPGLGSYTWFGNAGDVNRDGRSDVLARDGDGVMRLMYSTSSGGLTYAKALRPWFASYTDLAGGYDVDGDGNLDLLGRLPGGEVVRFELTDEGELTKAGSMGSPVRWYPEIDLVGDVNGDGRADLRGRATGGRMRTWTAGASSFATTSATSTGWDRYGLVGSPGDLNGTASRQDDVIAASPYGSAVDLYYGTGSGGTSGPVPTGASLTGMEHLL</sequence>
<protein>
    <recommendedName>
        <fullName evidence="1">Beta-lactamase</fullName>
    </recommendedName>
    <alternativeName>
        <fullName evidence="3">Penicillinase</fullName>
    </alternativeName>
</protein>
<dbReference type="InterPro" id="IPR000871">
    <property type="entry name" value="Beta-lactam_class-A"/>
</dbReference>
<evidence type="ECO:0000313" key="7">
    <source>
        <dbReference type="Proteomes" id="UP000592181"/>
    </source>
</evidence>
<dbReference type="Pfam" id="PF13517">
    <property type="entry name" value="FG-GAP_3"/>
    <property type="match status" value="1"/>
</dbReference>
<evidence type="ECO:0000256" key="4">
    <source>
        <dbReference type="SAM" id="SignalP"/>
    </source>
</evidence>
<evidence type="ECO:0000256" key="1">
    <source>
        <dbReference type="ARBA" id="ARBA00018879"/>
    </source>
</evidence>
<evidence type="ECO:0000256" key="2">
    <source>
        <dbReference type="ARBA" id="ARBA00022729"/>
    </source>
</evidence>